<feature type="domain" description="Tyr recombinase" evidence="3">
    <location>
        <begin position="184"/>
        <end position="368"/>
    </location>
</feature>
<dbReference type="PROSITE" id="PS51898">
    <property type="entry name" value="TYR_RECOMBINASE"/>
    <property type="match status" value="1"/>
</dbReference>
<dbReference type="CDD" id="cd00796">
    <property type="entry name" value="INT_Rci_Hp1_C"/>
    <property type="match status" value="1"/>
</dbReference>
<reference evidence="4 5" key="1">
    <citation type="submission" date="2023-11" db="EMBL/GenBank/DDBJ databases">
        <title>MicrobeMod: A computational toolkit for identifying prokaryotic methylation and restriction-modification with nanopore sequencing.</title>
        <authorList>
            <person name="Crits-Christoph A."/>
            <person name="Kang S.C."/>
            <person name="Lee H."/>
            <person name="Ostrov N."/>
        </authorList>
    </citation>
    <scope>NUCLEOTIDE SEQUENCE [LARGE SCALE GENOMIC DNA]</scope>
    <source>
        <strain evidence="4 5">ATCC 25935</strain>
    </source>
</reference>
<organism evidence="4 5">
    <name type="scientific">Duganella zoogloeoides</name>
    <dbReference type="NCBI Taxonomy" id="75659"/>
    <lineage>
        <taxon>Bacteria</taxon>
        <taxon>Pseudomonadati</taxon>
        <taxon>Pseudomonadota</taxon>
        <taxon>Betaproteobacteria</taxon>
        <taxon>Burkholderiales</taxon>
        <taxon>Oxalobacteraceae</taxon>
        <taxon>Telluria group</taxon>
        <taxon>Duganella</taxon>
    </lineage>
</organism>
<dbReference type="RefSeq" id="WP_019920153.1">
    <property type="nucleotide sequence ID" value="NZ_CP140152.1"/>
</dbReference>
<evidence type="ECO:0000313" key="4">
    <source>
        <dbReference type="EMBL" id="WQH02726.1"/>
    </source>
</evidence>
<dbReference type="InterPro" id="IPR011010">
    <property type="entry name" value="DNA_brk_join_enz"/>
</dbReference>
<evidence type="ECO:0000259" key="3">
    <source>
        <dbReference type="PROSITE" id="PS51898"/>
    </source>
</evidence>
<dbReference type="Gene3D" id="1.10.443.10">
    <property type="entry name" value="Intergrase catalytic core"/>
    <property type="match status" value="1"/>
</dbReference>
<evidence type="ECO:0000313" key="5">
    <source>
        <dbReference type="Proteomes" id="UP001326110"/>
    </source>
</evidence>
<name>A0ABZ0XU11_9BURK</name>
<keyword evidence="5" id="KW-1185">Reference proteome</keyword>
<dbReference type="GeneID" id="43162043"/>
<dbReference type="PANTHER" id="PTHR30349:SF94">
    <property type="entry name" value="INTEGRASE_RECOMBINASE HI_1414-RELATED"/>
    <property type="match status" value="1"/>
</dbReference>
<dbReference type="Proteomes" id="UP001326110">
    <property type="component" value="Chromosome"/>
</dbReference>
<proteinExistence type="predicted"/>
<protein>
    <submittedName>
        <fullName evidence="4">Site-specific integrase</fullName>
    </submittedName>
</protein>
<sequence>MAYVKKTPSGTYQLCIRNRMLPKPLWATFDSKAEAESYGQQLEALLKQGIVPSTLLERPTPKQETWTVTRCIVEYQRHNALALSEVKLLDTIQPQLATVATGYLNYDWAESWIRSMKRDANLSPSTIRHRQGALARCFDWMVRRHPEIMVQNPLRLLKRGFSTYTPDDVAFLARQGRGPKFAEERDRRLGIEEEARIREVLADRPVELTFFILALETAMRMRECYTLDLTQINLEQRTIYLDRSKNGDRRQVPLSSTAIRALADHMTNDRAAIKERSGRLFPYWSGARAVKELDIVTRDLSRVFALVFEAAGAPTLHFHDLRHEATCRLYEKTKLTDVLIARITGHRDLRQLKRYASLRGSDLASHLW</sequence>
<dbReference type="InterPro" id="IPR013762">
    <property type="entry name" value="Integrase-like_cat_sf"/>
</dbReference>
<gene>
    <name evidence="4" type="ORF">SR858_16780</name>
</gene>
<dbReference type="SUPFAM" id="SSF56349">
    <property type="entry name" value="DNA breaking-rejoining enzymes"/>
    <property type="match status" value="1"/>
</dbReference>
<keyword evidence="1" id="KW-0229">DNA integration</keyword>
<dbReference type="EMBL" id="CP140152">
    <property type="protein sequence ID" value="WQH02726.1"/>
    <property type="molecule type" value="Genomic_DNA"/>
</dbReference>
<keyword evidence="2" id="KW-0233">DNA recombination</keyword>
<dbReference type="PANTHER" id="PTHR30349">
    <property type="entry name" value="PHAGE INTEGRASE-RELATED"/>
    <property type="match status" value="1"/>
</dbReference>
<accession>A0ABZ0XU11</accession>
<evidence type="ECO:0000256" key="2">
    <source>
        <dbReference type="ARBA" id="ARBA00023172"/>
    </source>
</evidence>
<dbReference type="InterPro" id="IPR002104">
    <property type="entry name" value="Integrase_catalytic"/>
</dbReference>
<dbReference type="Pfam" id="PF00589">
    <property type="entry name" value="Phage_integrase"/>
    <property type="match status" value="1"/>
</dbReference>
<dbReference type="InterPro" id="IPR050090">
    <property type="entry name" value="Tyrosine_recombinase_XerCD"/>
</dbReference>
<evidence type="ECO:0000256" key="1">
    <source>
        <dbReference type="ARBA" id="ARBA00022908"/>
    </source>
</evidence>